<name>A0A382G5V8_9ZZZZ</name>
<feature type="non-terminal residue" evidence="1">
    <location>
        <position position="144"/>
    </location>
</feature>
<dbReference type="EMBL" id="UINC01053741">
    <property type="protein sequence ID" value="SVB70638.1"/>
    <property type="molecule type" value="Genomic_DNA"/>
</dbReference>
<evidence type="ECO:0000313" key="1">
    <source>
        <dbReference type="EMBL" id="SVB70638.1"/>
    </source>
</evidence>
<protein>
    <recommendedName>
        <fullName evidence="2">FMN-binding domain-containing protein</fullName>
    </recommendedName>
</protein>
<dbReference type="AlphaFoldDB" id="A0A382G5V8"/>
<gene>
    <name evidence="1" type="ORF">METZ01_LOCUS223492</name>
</gene>
<proteinExistence type="predicted"/>
<sequence length="144" mass="15950">MKYPKLILTALVAVIALVFSRDILQGSIAFSAESTKNPRSAETSNLSTYLTPELVKMIFPEAERFGDIEGSPPSAPVFRGDTLLGYVFETYDLVQGVGFSKRPFHILVGMDLSGFVTGVRLMHHVEPIAILGRTDEDFHQYLTQ</sequence>
<evidence type="ECO:0008006" key="2">
    <source>
        <dbReference type="Google" id="ProtNLM"/>
    </source>
</evidence>
<reference evidence="1" key="1">
    <citation type="submission" date="2018-05" db="EMBL/GenBank/DDBJ databases">
        <authorList>
            <person name="Lanie J.A."/>
            <person name="Ng W.-L."/>
            <person name="Kazmierczak K.M."/>
            <person name="Andrzejewski T.M."/>
            <person name="Davidsen T.M."/>
            <person name="Wayne K.J."/>
            <person name="Tettelin H."/>
            <person name="Glass J.I."/>
            <person name="Rusch D."/>
            <person name="Podicherti R."/>
            <person name="Tsui H.-C.T."/>
            <person name="Winkler M.E."/>
        </authorList>
    </citation>
    <scope>NUCLEOTIDE SEQUENCE</scope>
</reference>
<accession>A0A382G5V8</accession>
<organism evidence="1">
    <name type="scientific">marine metagenome</name>
    <dbReference type="NCBI Taxonomy" id="408172"/>
    <lineage>
        <taxon>unclassified sequences</taxon>
        <taxon>metagenomes</taxon>
        <taxon>ecological metagenomes</taxon>
    </lineage>
</organism>